<feature type="non-terminal residue" evidence="4">
    <location>
        <position position="1"/>
    </location>
</feature>
<reference evidence="4" key="1">
    <citation type="submission" date="2025-08" db="UniProtKB">
        <authorList>
            <consortium name="RefSeq"/>
        </authorList>
    </citation>
    <scope>IDENTIFICATION</scope>
    <source>
        <tissue evidence="4">Muscle</tissue>
    </source>
</reference>
<dbReference type="Gene3D" id="2.20.100.10">
    <property type="entry name" value="Thrombospondin type-1 (TSP1) repeat"/>
    <property type="match status" value="3"/>
</dbReference>
<keyword evidence="2" id="KW-1015">Disulfide bond</keyword>
<dbReference type="Pfam" id="PF00090">
    <property type="entry name" value="TSP_1"/>
    <property type="match status" value="3"/>
</dbReference>
<evidence type="ECO:0000313" key="3">
    <source>
        <dbReference type="Proteomes" id="UP000694941"/>
    </source>
</evidence>
<evidence type="ECO:0000256" key="1">
    <source>
        <dbReference type="ARBA" id="ARBA00022737"/>
    </source>
</evidence>
<dbReference type="PRINTS" id="PR01705">
    <property type="entry name" value="TSP1REPEAT"/>
</dbReference>
<dbReference type="GeneID" id="111084250"/>
<keyword evidence="1" id="KW-0677">Repeat</keyword>
<dbReference type="PANTHER" id="PTHR22906:SF21">
    <property type="entry name" value="SEMA DOMAIN-CONTAINING PROTEIN"/>
    <property type="match status" value="1"/>
</dbReference>
<dbReference type="Proteomes" id="UP000694941">
    <property type="component" value="Unplaced"/>
</dbReference>
<organism evidence="3 4">
    <name type="scientific">Limulus polyphemus</name>
    <name type="common">Atlantic horseshoe crab</name>
    <dbReference type="NCBI Taxonomy" id="6850"/>
    <lineage>
        <taxon>Eukaryota</taxon>
        <taxon>Metazoa</taxon>
        <taxon>Ecdysozoa</taxon>
        <taxon>Arthropoda</taxon>
        <taxon>Chelicerata</taxon>
        <taxon>Merostomata</taxon>
        <taxon>Xiphosura</taxon>
        <taxon>Limulidae</taxon>
        <taxon>Limulus</taxon>
    </lineage>
</organism>
<dbReference type="InterPro" id="IPR052065">
    <property type="entry name" value="Compl_asym_regulator"/>
</dbReference>
<name>A0ABM1RZB9_LIMPO</name>
<dbReference type="SMART" id="SM00209">
    <property type="entry name" value="TSP1"/>
    <property type="match status" value="3"/>
</dbReference>
<evidence type="ECO:0000256" key="2">
    <source>
        <dbReference type="ARBA" id="ARBA00023157"/>
    </source>
</evidence>
<gene>
    <name evidence="4" type="primary">LOC111084250</name>
</gene>
<evidence type="ECO:0000313" key="4">
    <source>
        <dbReference type="RefSeq" id="XP_022236724.1"/>
    </source>
</evidence>
<dbReference type="InterPro" id="IPR000884">
    <property type="entry name" value="TSP1_rpt"/>
</dbReference>
<dbReference type="SUPFAM" id="SSF82895">
    <property type="entry name" value="TSP-1 type 1 repeat"/>
    <property type="match status" value="3"/>
</dbReference>
<dbReference type="PANTHER" id="PTHR22906">
    <property type="entry name" value="PROPERDIN"/>
    <property type="match status" value="1"/>
</dbReference>
<protein>
    <submittedName>
        <fullName evidence="4">Hemicentin-1-like</fullName>
    </submittedName>
</protein>
<proteinExistence type="predicted"/>
<dbReference type="InterPro" id="IPR036383">
    <property type="entry name" value="TSP1_rpt_sf"/>
</dbReference>
<keyword evidence="3" id="KW-1185">Reference proteome</keyword>
<dbReference type="RefSeq" id="XP_022236724.1">
    <property type="nucleotide sequence ID" value="XM_022381016.1"/>
</dbReference>
<sequence>HGGWGDWNQWSRCSLSCGGGTRERKRFCDFPQPAHGGRYCGGSDTQTDYCNNEHCPAHGGWSAWSSWGECSASCNNGQRRRFRNCNNPAPTNGGRACFGPSQDTQTCNAHHCPVDGKWSSWSQWSVCSVTCGRGTRDRTRECNDPPAQHGGRVCAGDTTQVEKCHHRACE</sequence>
<dbReference type="PROSITE" id="PS50092">
    <property type="entry name" value="TSP1"/>
    <property type="match status" value="3"/>
</dbReference>
<accession>A0ABM1RZB9</accession>
<feature type="non-terminal residue" evidence="4">
    <location>
        <position position="170"/>
    </location>
</feature>